<reference evidence="2" key="1">
    <citation type="journal article" date="2013" name="Nat. Commun.">
        <title>Whole-genome sequencing of Oryza brachyantha reveals mechanisms underlying Oryza genome evolution.</title>
        <authorList>
            <person name="Chen J."/>
            <person name="Huang Q."/>
            <person name="Gao D."/>
            <person name="Wang J."/>
            <person name="Lang Y."/>
            <person name="Liu T."/>
            <person name="Li B."/>
            <person name="Bai Z."/>
            <person name="Luis Goicoechea J."/>
            <person name="Liang C."/>
            <person name="Chen C."/>
            <person name="Zhang W."/>
            <person name="Sun S."/>
            <person name="Liao Y."/>
            <person name="Zhang X."/>
            <person name="Yang L."/>
            <person name="Song C."/>
            <person name="Wang M."/>
            <person name="Shi J."/>
            <person name="Liu G."/>
            <person name="Liu J."/>
            <person name="Zhou H."/>
            <person name="Zhou W."/>
            <person name="Yu Q."/>
            <person name="An N."/>
            <person name="Chen Y."/>
            <person name="Cai Q."/>
            <person name="Wang B."/>
            <person name="Liu B."/>
            <person name="Min J."/>
            <person name="Huang Y."/>
            <person name="Wu H."/>
            <person name="Li Z."/>
            <person name="Zhang Y."/>
            <person name="Yin Y."/>
            <person name="Song W."/>
            <person name="Jiang J."/>
            <person name="Jackson S.A."/>
            <person name="Wing R.A."/>
            <person name="Wang J."/>
            <person name="Chen M."/>
        </authorList>
    </citation>
    <scope>NUCLEOTIDE SEQUENCE [LARGE SCALE GENOMIC DNA]</scope>
    <source>
        <strain evidence="2">cv. IRGC 101232</strain>
    </source>
</reference>
<evidence type="ECO:0000256" key="1">
    <source>
        <dbReference type="SAM" id="MobiDB-lite"/>
    </source>
</evidence>
<feature type="compositionally biased region" description="Basic residues" evidence="1">
    <location>
        <begin position="177"/>
        <end position="190"/>
    </location>
</feature>
<dbReference type="EnsemblPlants" id="OB09G20070.1">
    <property type="protein sequence ID" value="OB09G20070.1"/>
    <property type="gene ID" value="OB09G20070"/>
</dbReference>
<feature type="compositionally biased region" description="Gly residues" evidence="1">
    <location>
        <begin position="54"/>
        <end position="63"/>
    </location>
</feature>
<dbReference type="HOGENOM" id="CLU_1112769_0_0_1"/>
<feature type="region of interest" description="Disordered" evidence="1">
    <location>
        <begin position="54"/>
        <end position="78"/>
    </location>
</feature>
<proteinExistence type="predicted"/>
<protein>
    <submittedName>
        <fullName evidence="2">Uncharacterized protein</fullName>
    </submittedName>
</protein>
<accession>J3MYC8</accession>
<keyword evidence="3" id="KW-1185">Reference proteome</keyword>
<sequence>MAAMDDHQSKVQRLYDACDAVFSSGSKAGLPTLTQIRWLQDLLDGMEAADVGIDAGGGGGGGERSSRRRAGPAGAAVSLGGGVHPDHLRAHIRVRRFLDRRVLLPGRRDAAAARPPADGGAEQASLRLDAGQVVRLGERGPVLGPKEEWSSQSGRRRRGAGGAVQGVGPLPAERRQRPLPHRRHAVRAPRRAGAALRRGPRPAVHLLLRHPHPFPPRFCSIGRGRLARRISCRRGPICRSRTHARHGQHV</sequence>
<feature type="region of interest" description="Disordered" evidence="1">
    <location>
        <begin position="139"/>
        <end position="197"/>
    </location>
</feature>
<reference evidence="2" key="2">
    <citation type="submission" date="2013-04" db="UniProtKB">
        <authorList>
            <consortium name="EnsemblPlants"/>
        </authorList>
    </citation>
    <scope>IDENTIFICATION</scope>
</reference>
<evidence type="ECO:0000313" key="3">
    <source>
        <dbReference type="Proteomes" id="UP000006038"/>
    </source>
</evidence>
<dbReference type="Gramene" id="OB09G20070.1">
    <property type="protein sequence ID" value="OB09G20070.1"/>
    <property type="gene ID" value="OB09G20070"/>
</dbReference>
<dbReference type="Proteomes" id="UP000006038">
    <property type="component" value="Chromosome 9"/>
</dbReference>
<gene>
    <name evidence="2" type="primary">LOC102714951</name>
</gene>
<name>J3MYC8_ORYBR</name>
<dbReference type="AlphaFoldDB" id="J3MYC8"/>
<organism evidence="2">
    <name type="scientific">Oryza brachyantha</name>
    <name type="common">malo sina</name>
    <dbReference type="NCBI Taxonomy" id="4533"/>
    <lineage>
        <taxon>Eukaryota</taxon>
        <taxon>Viridiplantae</taxon>
        <taxon>Streptophyta</taxon>
        <taxon>Embryophyta</taxon>
        <taxon>Tracheophyta</taxon>
        <taxon>Spermatophyta</taxon>
        <taxon>Magnoliopsida</taxon>
        <taxon>Liliopsida</taxon>
        <taxon>Poales</taxon>
        <taxon>Poaceae</taxon>
        <taxon>BOP clade</taxon>
        <taxon>Oryzoideae</taxon>
        <taxon>Oryzeae</taxon>
        <taxon>Oryzinae</taxon>
        <taxon>Oryza</taxon>
    </lineage>
</organism>
<evidence type="ECO:0000313" key="2">
    <source>
        <dbReference type="EnsemblPlants" id="OB09G20070.1"/>
    </source>
</evidence>